<evidence type="ECO:0000259" key="1">
    <source>
        <dbReference type="Pfam" id="PF07179"/>
    </source>
</evidence>
<evidence type="ECO:0000313" key="4">
    <source>
        <dbReference type="Proteomes" id="UP001208017"/>
    </source>
</evidence>
<dbReference type="Pfam" id="PF14581">
    <property type="entry name" value="SseB_C"/>
    <property type="match status" value="1"/>
</dbReference>
<sequence length="248" mass="28247">MLDALAEKCASARRDPALRPEFYRALWEAELYAVGTTEGSGETGEYHFSFFEVEGREVLPFFSSLELFKEVIPEGQRHLLVPAQQLLTGMPEDVVLMLNPCTEAGKELTSTELKALAAGLLFEAYEPLEAEDVEEEQIVLGEPKEVPALLLAGLKRHLPSLPFVKKASVILTFIPSRGRMPFLVVGLELDENAEVHFLNLMLDLHVYVRDKIDKEIYVEFHEIRHDHDGEIDLYFRKETKPFYERAEV</sequence>
<name>A0ABT3XBS1_9BACL</name>
<organism evidence="3 4">
    <name type="scientific">Tumebacillus lacus</name>
    <dbReference type="NCBI Taxonomy" id="2995335"/>
    <lineage>
        <taxon>Bacteria</taxon>
        <taxon>Bacillati</taxon>
        <taxon>Bacillota</taxon>
        <taxon>Bacilli</taxon>
        <taxon>Bacillales</taxon>
        <taxon>Alicyclobacillaceae</taxon>
        <taxon>Tumebacillus</taxon>
    </lineage>
</organism>
<feature type="domain" description="SseB protein N-terminal" evidence="1">
    <location>
        <begin position="7"/>
        <end position="114"/>
    </location>
</feature>
<dbReference type="Proteomes" id="UP001208017">
    <property type="component" value="Unassembled WGS sequence"/>
</dbReference>
<dbReference type="Pfam" id="PF07179">
    <property type="entry name" value="SseB"/>
    <property type="match status" value="1"/>
</dbReference>
<comment type="caution">
    <text evidence="3">The sequence shown here is derived from an EMBL/GenBank/DDBJ whole genome shotgun (WGS) entry which is preliminary data.</text>
</comment>
<proteinExistence type="predicted"/>
<dbReference type="RefSeq" id="WP_267153460.1">
    <property type="nucleotide sequence ID" value="NZ_JAPMLT010000017.1"/>
</dbReference>
<accession>A0ABT3XBS1</accession>
<feature type="domain" description="SseB protein C-terminal" evidence="2">
    <location>
        <begin position="135"/>
        <end position="245"/>
    </location>
</feature>
<dbReference type="InterPro" id="IPR027945">
    <property type="entry name" value="SseB_C"/>
</dbReference>
<protein>
    <submittedName>
        <fullName evidence="3">Enhanced serine sensitivity protein SseB C-terminal domain-containing protein</fullName>
    </submittedName>
</protein>
<evidence type="ECO:0000313" key="3">
    <source>
        <dbReference type="EMBL" id="MCX7572209.1"/>
    </source>
</evidence>
<dbReference type="EMBL" id="JAPMLT010000017">
    <property type="protein sequence ID" value="MCX7572209.1"/>
    <property type="molecule type" value="Genomic_DNA"/>
</dbReference>
<dbReference type="InterPro" id="IPR009839">
    <property type="entry name" value="SseB_N"/>
</dbReference>
<gene>
    <name evidence="3" type="ORF">OS242_20075</name>
</gene>
<reference evidence="3 4" key="1">
    <citation type="submission" date="2022-11" db="EMBL/GenBank/DDBJ databases">
        <title>Study of microbial diversity in lake waters.</title>
        <authorList>
            <person name="Zhang J."/>
        </authorList>
    </citation>
    <scope>NUCLEOTIDE SEQUENCE [LARGE SCALE GENOMIC DNA]</scope>
    <source>
        <strain evidence="3 4">DT12</strain>
    </source>
</reference>
<keyword evidence="4" id="KW-1185">Reference proteome</keyword>
<evidence type="ECO:0000259" key="2">
    <source>
        <dbReference type="Pfam" id="PF14581"/>
    </source>
</evidence>